<proteinExistence type="predicted"/>
<dbReference type="CDD" id="cd04301">
    <property type="entry name" value="NAT_SF"/>
    <property type="match status" value="1"/>
</dbReference>
<dbReference type="PANTHER" id="PTHR39173:SF1">
    <property type="entry name" value="ACETYLTRANSFERASE"/>
    <property type="match status" value="1"/>
</dbReference>
<comment type="caution">
    <text evidence="2">The sequence shown here is derived from an EMBL/GenBank/DDBJ whole genome shotgun (WGS) entry which is preliminary data.</text>
</comment>
<dbReference type="Proteomes" id="UP000719942">
    <property type="component" value="Unassembled WGS sequence"/>
</dbReference>
<dbReference type="PANTHER" id="PTHR39173">
    <property type="entry name" value="ACETYLTRANSFERASE"/>
    <property type="match status" value="1"/>
</dbReference>
<dbReference type="Gene3D" id="3.40.630.30">
    <property type="match status" value="1"/>
</dbReference>
<evidence type="ECO:0000313" key="2">
    <source>
        <dbReference type="EMBL" id="MBW7573647.1"/>
    </source>
</evidence>
<gene>
    <name evidence="2" type="ORF">J5W02_12585</name>
</gene>
<dbReference type="PROSITE" id="PS51186">
    <property type="entry name" value="GNAT"/>
    <property type="match status" value="1"/>
</dbReference>
<dbReference type="SUPFAM" id="SSF55729">
    <property type="entry name" value="Acyl-CoA N-acyltransferases (Nat)"/>
    <property type="match status" value="1"/>
</dbReference>
<dbReference type="InterPro" id="IPR000182">
    <property type="entry name" value="GNAT_dom"/>
</dbReference>
<evidence type="ECO:0000259" key="1">
    <source>
        <dbReference type="PROSITE" id="PS51186"/>
    </source>
</evidence>
<dbReference type="EMBL" id="JAGFNZ010000005">
    <property type="protein sequence ID" value="MBW7573647.1"/>
    <property type="molecule type" value="Genomic_DNA"/>
</dbReference>
<dbReference type="Pfam" id="PF00583">
    <property type="entry name" value="Acetyltransf_1"/>
    <property type="match status" value="1"/>
</dbReference>
<accession>A0ABS7DRJ6</accession>
<protein>
    <submittedName>
        <fullName evidence="2">GNAT family N-acetyltransferase</fullName>
    </submittedName>
</protein>
<evidence type="ECO:0000313" key="3">
    <source>
        <dbReference type="Proteomes" id="UP000719942"/>
    </source>
</evidence>
<dbReference type="InterPro" id="IPR016181">
    <property type="entry name" value="Acyl_CoA_acyltransferase"/>
</dbReference>
<feature type="domain" description="N-acetyltransferase" evidence="1">
    <location>
        <begin position="27"/>
        <end position="171"/>
    </location>
</feature>
<name>A0ABS7DRJ6_9FIRM</name>
<organism evidence="2 3">
    <name type="scientific">Caproiciproducens faecalis</name>
    <dbReference type="NCBI Taxonomy" id="2820301"/>
    <lineage>
        <taxon>Bacteria</taxon>
        <taxon>Bacillati</taxon>
        <taxon>Bacillota</taxon>
        <taxon>Clostridia</taxon>
        <taxon>Eubacteriales</taxon>
        <taxon>Acutalibacteraceae</taxon>
        <taxon>Caproiciproducens</taxon>
    </lineage>
</organism>
<keyword evidence="3" id="KW-1185">Reference proteome</keyword>
<reference evidence="2 3" key="1">
    <citation type="submission" date="2021-03" db="EMBL/GenBank/DDBJ databases">
        <title>Caproiciproducens sp. nov. isolated from feces of cow.</title>
        <authorList>
            <person name="Choi J.-Y."/>
        </authorList>
    </citation>
    <scope>NUCLEOTIDE SEQUENCE [LARGE SCALE GENOMIC DNA]</scope>
    <source>
        <strain evidence="2 3">AGMB10547</strain>
    </source>
</reference>
<sequence length="174" mass="20087">MCRLMKLNPSMELEYKNYMKEWLCSGEVIVPMSSRSDNKNFSDYLRLQKEWETEEGCPENFVPGTTWFYVNEQGRILGAVNLRHRLNDYLFSVGGHIGYGVRPSERRKGYASKILSLALEKAKGLGLHKVLITCDKDNCGSARTIQKNHGILENEVQDENSITQRYWINLDNSF</sequence>